<feature type="non-terminal residue" evidence="1">
    <location>
        <position position="70"/>
    </location>
</feature>
<evidence type="ECO:0000313" key="1">
    <source>
        <dbReference type="EMBL" id="MBS7672941.1"/>
    </source>
</evidence>
<reference evidence="1" key="1">
    <citation type="submission" date="2021-05" db="EMBL/GenBank/DDBJ databases">
        <authorList>
            <person name="Stine C."/>
        </authorList>
    </citation>
    <scope>NUCLEOTIDE SEQUENCE</scope>
    <source>
        <strain evidence="1">TDS0091212</strain>
    </source>
</reference>
<name>A0AAW4KTN5_VIBCL</name>
<protein>
    <submittedName>
        <fullName evidence="1">Uncharacterized protein</fullName>
    </submittedName>
</protein>
<dbReference type="RefSeq" id="WP_213420832.1">
    <property type="nucleotide sequence ID" value="NZ_JAHBND010000205.1"/>
</dbReference>
<proteinExistence type="predicted"/>
<evidence type="ECO:0000313" key="2">
    <source>
        <dbReference type="Proteomes" id="UP001196338"/>
    </source>
</evidence>
<dbReference type="EMBL" id="JAHBND010000205">
    <property type="protein sequence ID" value="MBS7672941.1"/>
    <property type="molecule type" value="Genomic_DNA"/>
</dbReference>
<dbReference type="AlphaFoldDB" id="A0AAW4KTN5"/>
<organism evidence="1 2">
    <name type="scientific">Vibrio cholerae</name>
    <dbReference type="NCBI Taxonomy" id="666"/>
    <lineage>
        <taxon>Bacteria</taxon>
        <taxon>Pseudomonadati</taxon>
        <taxon>Pseudomonadota</taxon>
        <taxon>Gammaproteobacteria</taxon>
        <taxon>Vibrionales</taxon>
        <taxon>Vibrionaceae</taxon>
        <taxon>Vibrio</taxon>
    </lineage>
</organism>
<dbReference type="Proteomes" id="UP001196338">
    <property type="component" value="Unassembled WGS sequence"/>
</dbReference>
<reference evidence="1" key="2">
    <citation type="submission" date="2023-08" db="EMBL/GenBank/DDBJ databases">
        <title>Vibrio cholerae Outbreaks in Tanzania Exemplify Founder Flush: Simultaneous Increases in Population Size and Genetic Diversity.</title>
        <authorList>
            <person name="Debes A.K."/>
            <person name="Mohammed A."/>
            <person name="Maseke I."/>
            <person name="Almeida M."/>
            <person name="Li S."/>
            <person name="Matimba H."/>
            <person name="Joachim A."/>
            <person name="Mizinduko M."/>
            <person name="Nyanga S."/>
            <person name="Kelly M."/>
            <person name="Kachwamba Y."/>
            <person name="Schaffer A.M."/>
            <person name="Nyanga A.S."/>
            <person name="Mghamba J."/>
            <person name="Mosha F.S."/>
            <person name="Sack D.A."/>
            <person name="Stine O.C."/>
        </authorList>
    </citation>
    <scope>NUCLEOTIDE SEQUENCE</scope>
    <source>
        <strain evidence="1">TDS0091212</strain>
    </source>
</reference>
<comment type="caution">
    <text evidence="1">The sequence shown here is derived from an EMBL/GenBank/DDBJ whole genome shotgun (WGS) entry which is preliminary data.</text>
</comment>
<sequence length="70" mass="7333">MDVRQFAFLARQPSAALKRRDAFFGLPKRGLALILANALFWQPLLAQAEGIVVSAPGTTVGAAGNGVPVV</sequence>
<accession>A0AAW4KTN5</accession>
<gene>
    <name evidence="1" type="ORF">KIN13_05760</name>
</gene>